<dbReference type="EMBL" id="JBAMMX010000010">
    <property type="protein sequence ID" value="KAK6932307.1"/>
    <property type="molecule type" value="Genomic_DNA"/>
</dbReference>
<name>A0AAN8VS01_9MAGN</name>
<dbReference type="PROSITE" id="PS50089">
    <property type="entry name" value="ZF_RING_2"/>
    <property type="match status" value="1"/>
</dbReference>
<dbReference type="InterPro" id="IPR001841">
    <property type="entry name" value="Znf_RING"/>
</dbReference>
<feature type="domain" description="RING-type" evidence="7">
    <location>
        <begin position="155"/>
        <end position="197"/>
    </location>
</feature>
<organism evidence="8 9">
    <name type="scientific">Dillenia turbinata</name>
    <dbReference type="NCBI Taxonomy" id="194707"/>
    <lineage>
        <taxon>Eukaryota</taxon>
        <taxon>Viridiplantae</taxon>
        <taxon>Streptophyta</taxon>
        <taxon>Embryophyta</taxon>
        <taxon>Tracheophyta</taxon>
        <taxon>Spermatophyta</taxon>
        <taxon>Magnoliopsida</taxon>
        <taxon>eudicotyledons</taxon>
        <taxon>Gunneridae</taxon>
        <taxon>Pentapetalae</taxon>
        <taxon>Dilleniales</taxon>
        <taxon>Dilleniaceae</taxon>
        <taxon>Dillenia</taxon>
    </lineage>
</organism>
<evidence type="ECO:0000256" key="3">
    <source>
        <dbReference type="ARBA" id="ARBA00022771"/>
    </source>
</evidence>
<evidence type="ECO:0000256" key="5">
    <source>
        <dbReference type="ARBA" id="ARBA00023136"/>
    </source>
</evidence>
<evidence type="ECO:0000256" key="6">
    <source>
        <dbReference type="PROSITE-ProRule" id="PRU00175"/>
    </source>
</evidence>
<protein>
    <submittedName>
        <fullName evidence="8">Zinc finger, RING-type</fullName>
    </submittedName>
</protein>
<evidence type="ECO:0000313" key="8">
    <source>
        <dbReference type="EMBL" id="KAK6932307.1"/>
    </source>
</evidence>
<comment type="caution">
    <text evidence="8">The sequence shown here is derived from an EMBL/GenBank/DDBJ whole genome shotgun (WGS) entry which is preliminary data.</text>
</comment>
<dbReference type="Proteomes" id="UP001370490">
    <property type="component" value="Unassembled WGS sequence"/>
</dbReference>
<dbReference type="InterPro" id="IPR013083">
    <property type="entry name" value="Znf_RING/FYVE/PHD"/>
</dbReference>
<evidence type="ECO:0000259" key="7">
    <source>
        <dbReference type="PROSITE" id="PS50089"/>
    </source>
</evidence>
<reference evidence="8 9" key="1">
    <citation type="submission" date="2023-12" db="EMBL/GenBank/DDBJ databases">
        <title>A high-quality genome assembly for Dillenia turbinata (Dilleniales).</title>
        <authorList>
            <person name="Chanderbali A."/>
        </authorList>
    </citation>
    <scope>NUCLEOTIDE SEQUENCE [LARGE SCALE GENOMIC DNA]</scope>
    <source>
        <strain evidence="8">LSX21</strain>
        <tissue evidence="8">Leaf</tissue>
    </source>
</reference>
<comment type="subcellular location">
    <subcellularLocation>
        <location evidence="1">Membrane</location>
    </subcellularLocation>
</comment>
<dbReference type="PANTHER" id="PTHR46151">
    <property type="entry name" value="NEP1-INTERACTING PROTEIN-LIKE 2"/>
    <property type="match status" value="1"/>
</dbReference>
<proteinExistence type="predicted"/>
<dbReference type="SUPFAM" id="SSF57850">
    <property type="entry name" value="RING/U-box"/>
    <property type="match status" value="1"/>
</dbReference>
<keyword evidence="9" id="KW-1185">Reference proteome</keyword>
<dbReference type="GO" id="GO:0008270">
    <property type="term" value="F:zinc ion binding"/>
    <property type="evidence" value="ECO:0007669"/>
    <property type="project" value="UniProtKB-KW"/>
</dbReference>
<dbReference type="Gene3D" id="3.30.40.10">
    <property type="entry name" value="Zinc/RING finger domain, C3HC4 (zinc finger)"/>
    <property type="match status" value="1"/>
</dbReference>
<keyword evidence="2" id="KW-0479">Metal-binding</keyword>
<dbReference type="Pfam" id="PF13639">
    <property type="entry name" value="zf-RING_2"/>
    <property type="match status" value="1"/>
</dbReference>
<keyword evidence="5" id="KW-0472">Membrane</keyword>
<gene>
    <name evidence="8" type="ORF">RJ641_001931</name>
</gene>
<evidence type="ECO:0000256" key="4">
    <source>
        <dbReference type="ARBA" id="ARBA00022833"/>
    </source>
</evidence>
<dbReference type="PANTHER" id="PTHR46151:SF12">
    <property type="entry name" value="RING_U-BOX SUPERFAMILY PROTEIN"/>
    <property type="match status" value="1"/>
</dbReference>
<feature type="non-terminal residue" evidence="8">
    <location>
        <position position="202"/>
    </location>
</feature>
<keyword evidence="3 6" id="KW-0863">Zinc-finger</keyword>
<dbReference type="GO" id="GO:0016020">
    <property type="term" value="C:membrane"/>
    <property type="evidence" value="ECO:0007669"/>
    <property type="project" value="UniProtKB-SubCell"/>
</dbReference>
<dbReference type="AlphaFoldDB" id="A0AAN8VS01"/>
<accession>A0AAN8VS01</accession>
<evidence type="ECO:0000313" key="9">
    <source>
        <dbReference type="Proteomes" id="UP001370490"/>
    </source>
</evidence>
<evidence type="ECO:0000256" key="2">
    <source>
        <dbReference type="ARBA" id="ARBA00022723"/>
    </source>
</evidence>
<evidence type="ECO:0000256" key="1">
    <source>
        <dbReference type="ARBA" id="ARBA00004370"/>
    </source>
</evidence>
<sequence length="202" mass="22432">MSGLGAEYCIRAVKKVVWAALVGIFSLVYPRGALVGCPVGAITGQTSETGFLRGAGIGVVSGAIVALELLDSIVEGQFLSKITLFGSSINGNFYKELVTPALLKACQWQTIMYEEKYEEIFDLYDVNGSKGLSCEVIRTLPVFYFQDQNRTDHPCTICLQGFEEGECCKRFQKCRHFFHSLCIDEWLVRDGCCPICRQEVLD</sequence>
<keyword evidence="4" id="KW-0862">Zinc</keyword>